<dbReference type="Pfam" id="PF17836">
    <property type="entry name" value="PglD_N"/>
    <property type="match status" value="1"/>
</dbReference>
<dbReference type="Gene3D" id="3.40.50.20">
    <property type="match status" value="1"/>
</dbReference>
<dbReference type="InterPro" id="IPR041561">
    <property type="entry name" value="PglD_N"/>
</dbReference>
<feature type="domain" description="PglD N-terminal" evidence="1">
    <location>
        <begin position="21"/>
        <end position="92"/>
    </location>
</feature>
<sequence>MGDRNSDGCGWRIPGAMNANRLLIVGAGAFGREVHAWLTDWVENNPGWLIAGFINDGPGSTERFDHYPPVVSTVDGYQPKPEEYLVCAIGDPSG</sequence>
<evidence type="ECO:0000313" key="2">
    <source>
        <dbReference type="EMBL" id="KPW95535.1"/>
    </source>
</evidence>
<evidence type="ECO:0000259" key="1">
    <source>
        <dbReference type="Pfam" id="PF17836"/>
    </source>
</evidence>
<reference evidence="2 3" key="1">
    <citation type="submission" date="2015-09" db="EMBL/GenBank/DDBJ databases">
        <title>Genome announcement of multiple Pseudomonas syringae strains.</title>
        <authorList>
            <person name="Thakur S."/>
            <person name="Wang P.W."/>
            <person name="Gong Y."/>
            <person name="Weir B.S."/>
            <person name="Guttman D.S."/>
        </authorList>
    </citation>
    <scope>NUCLEOTIDE SEQUENCE [LARGE SCALE GENOMIC DNA]</scope>
    <source>
        <strain evidence="2 3">ICMP17524</strain>
    </source>
</reference>
<organism evidence="2 3">
    <name type="scientific">Pseudomonas syringae pv. cerasicola</name>
    <dbReference type="NCBI Taxonomy" id="264451"/>
    <lineage>
        <taxon>Bacteria</taxon>
        <taxon>Pseudomonadati</taxon>
        <taxon>Pseudomonadota</taxon>
        <taxon>Gammaproteobacteria</taxon>
        <taxon>Pseudomonadales</taxon>
        <taxon>Pseudomonadaceae</taxon>
        <taxon>Pseudomonas</taxon>
        <taxon>Pseudomonas syringae</taxon>
    </lineage>
</organism>
<proteinExistence type="predicted"/>
<gene>
    <name evidence="2" type="ORF">ALO50_04789</name>
</gene>
<dbReference type="AlphaFoldDB" id="A0A0P9PA32"/>
<dbReference type="Proteomes" id="UP000050356">
    <property type="component" value="Unassembled WGS sequence"/>
</dbReference>
<protein>
    <recommendedName>
        <fullName evidence="1">PglD N-terminal domain-containing protein</fullName>
    </recommendedName>
</protein>
<evidence type="ECO:0000313" key="3">
    <source>
        <dbReference type="Proteomes" id="UP000050356"/>
    </source>
</evidence>
<feature type="non-terminal residue" evidence="2">
    <location>
        <position position="94"/>
    </location>
</feature>
<comment type="caution">
    <text evidence="2">The sequence shown here is derived from an EMBL/GenBank/DDBJ whole genome shotgun (WGS) entry which is preliminary data.</text>
</comment>
<name>A0A0P9PA32_PSESX</name>
<dbReference type="EMBL" id="LJQA01000348">
    <property type="protein sequence ID" value="KPW95535.1"/>
    <property type="molecule type" value="Genomic_DNA"/>
</dbReference>
<accession>A0A0P9PA32</accession>